<feature type="region of interest" description="Disordered" evidence="1">
    <location>
        <begin position="65"/>
        <end position="88"/>
    </location>
</feature>
<accession>A0A0C9UZG8</accession>
<gene>
    <name evidence="2" type="ORF">HYDPIDRAFT_34196</name>
</gene>
<keyword evidence="3" id="KW-1185">Reference proteome</keyword>
<sequence>MVMKAGLTITIAGRDQPEANSMQRSEQGAHLSVLEHSGKAHLFIVDSYDFTNPTYTASLRLQTLHEPSPQHSQPKALVSSLPPLTMSP</sequence>
<evidence type="ECO:0000256" key="1">
    <source>
        <dbReference type="SAM" id="MobiDB-lite"/>
    </source>
</evidence>
<evidence type="ECO:0000313" key="3">
    <source>
        <dbReference type="Proteomes" id="UP000053820"/>
    </source>
</evidence>
<protein>
    <submittedName>
        <fullName evidence="2">Unplaced genomic scaffold scaffold_107, whole genome shotgun sequence</fullName>
    </submittedName>
</protein>
<dbReference type="AlphaFoldDB" id="A0A0C9UZG8"/>
<reference evidence="2 3" key="1">
    <citation type="submission" date="2014-04" db="EMBL/GenBank/DDBJ databases">
        <title>Evolutionary Origins and Diversification of the Mycorrhizal Mutualists.</title>
        <authorList>
            <consortium name="DOE Joint Genome Institute"/>
            <consortium name="Mycorrhizal Genomics Consortium"/>
            <person name="Kohler A."/>
            <person name="Kuo A."/>
            <person name="Nagy L.G."/>
            <person name="Floudas D."/>
            <person name="Copeland A."/>
            <person name="Barry K.W."/>
            <person name="Cichocki N."/>
            <person name="Veneault-Fourrey C."/>
            <person name="LaButti K."/>
            <person name="Lindquist E.A."/>
            <person name="Lipzen A."/>
            <person name="Lundell T."/>
            <person name="Morin E."/>
            <person name="Murat C."/>
            <person name="Riley R."/>
            <person name="Ohm R."/>
            <person name="Sun H."/>
            <person name="Tunlid A."/>
            <person name="Henrissat B."/>
            <person name="Grigoriev I.V."/>
            <person name="Hibbett D.S."/>
            <person name="Martin F."/>
        </authorList>
    </citation>
    <scope>NUCLEOTIDE SEQUENCE [LARGE SCALE GENOMIC DNA]</scope>
    <source>
        <strain evidence="2 3">MD-312</strain>
    </source>
</reference>
<evidence type="ECO:0000313" key="2">
    <source>
        <dbReference type="EMBL" id="KIJ58429.1"/>
    </source>
</evidence>
<name>A0A0C9UZG8_9AGAM</name>
<organism evidence="2 3">
    <name type="scientific">Hydnomerulius pinastri MD-312</name>
    <dbReference type="NCBI Taxonomy" id="994086"/>
    <lineage>
        <taxon>Eukaryota</taxon>
        <taxon>Fungi</taxon>
        <taxon>Dikarya</taxon>
        <taxon>Basidiomycota</taxon>
        <taxon>Agaricomycotina</taxon>
        <taxon>Agaricomycetes</taxon>
        <taxon>Agaricomycetidae</taxon>
        <taxon>Boletales</taxon>
        <taxon>Boletales incertae sedis</taxon>
        <taxon>Leucogyrophana</taxon>
    </lineage>
</organism>
<dbReference type="EMBL" id="KN839941">
    <property type="protein sequence ID" value="KIJ58429.1"/>
    <property type="molecule type" value="Genomic_DNA"/>
</dbReference>
<proteinExistence type="predicted"/>
<dbReference type="HOGENOM" id="CLU_2469377_0_0_1"/>
<dbReference type="Proteomes" id="UP000053820">
    <property type="component" value="Unassembled WGS sequence"/>
</dbReference>